<protein>
    <recommendedName>
        <fullName evidence="2">non-specific serine/threonine protein kinase</fullName>
        <ecNumber evidence="2">2.7.11.1</ecNumber>
    </recommendedName>
</protein>
<dbReference type="InterPro" id="IPR017441">
    <property type="entry name" value="Protein_kinase_ATP_BS"/>
</dbReference>
<dbReference type="PROSITE" id="PS00107">
    <property type="entry name" value="PROTEIN_KINASE_ATP"/>
    <property type="match status" value="1"/>
</dbReference>
<comment type="subcellular location">
    <subcellularLocation>
        <location evidence="1">Membrane</location>
        <topology evidence="1">Single-pass type I membrane protein</topology>
    </subcellularLocation>
</comment>
<dbReference type="InterPro" id="IPR011009">
    <property type="entry name" value="Kinase-like_dom_sf"/>
</dbReference>
<proteinExistence type="predicted"/>
<evidence type="ECO:0000256" key="13">
    <source>
        <dbReference type="ARBA" id="ARBA00048679"/>
    </source>
</evidence>
<keyword evidence="19" id="KW-1185">Reference proteome</keyword>
<evidence type="ECO:0000256" key="2">
    <source>
        <dbReference type="ARBA" id="ARBA00012513"/>
    </source>
</evidence>
<dbReference type="Pfam" id="PF14380">
    <property type="entry name" value="WAK_assoc"/>
    <property type="match status" value="1"/>
</dbReference>
<dbReference type="PROSITE" id="PS50011">
    <property type="entry name" value="PROTEIN_KINASE_DOM"/>
    <property type="match status" value="1"/>
</dbReference>
<reference evidence="18" key="1">
    <citation type="submission" date="2022-12" db="EMBL/GenBank/DDBJ databases">
        <title>Draft genome assemblies for two species of Escallonia (Escalloniales).</title>
        <authorList>
            <person name="Chanderbali A."/>
            <person name="Dervinis C."/>
            <person name="Anghel I."/>
            <person name="Soltis D."/>
            <person name="Soltis P."/>
            <person name="Zapata F."/>
        </authorList>
    </citation>
    <scope>NUCLEOTIDE SEQUENCE</scope>
    <source>
        <strain evidence="18">UCBG64.0493</strain>
        <tissue evidence="18">Leaf</tissue>
    </source>
</reference>
<evidence type="ECO:0000256" key="4">
    <source>
        <dbReference type="ARBA" id="ARBA00022679"/>
    </source>
</evidence>
<evidence type="ECO:0000256" key="11">
    <source>
        <dbReference type="ARBA" id="ARBA00023180"/>
    </source>
</evidence>
<dbReference type="EC" id="2.7.11.1" evidence="2"/>
<keyword evidence="11" id="KW-0325">Glycoprotein</keyword>
<evidence type="ECO:0000256" key="1">
    <source>
        <dbReference type="ARBA" id="ARBA00004479"/>
    </source>
</evidence>
<comment type="catalytic activity">
    <reaction evidence="13">
        <text>L-seryl-[protein] + ATP = O-phospho-L-seryl-[protein] + ADP + H(+)</text>
        <dbReference type="Rhea" id="RHEA:17989"/>
        <dbReference type="Rhea" id="RHEA-COMP:9863"/>
        <dbReference type="Rhea" id="RHEA-COMP:11604"/>
        <dbReference type="ChEBI" id="CHEBI:15378"/>
        <dbReference type="ChEBI" id="CHEBI:29999"/>
        <dbReference type="ChEBI" id="CHEBI:30616"/>
        <dbReference type="ChEBI" id="CHEBI:83421"/>
        <dbReference type="ChEBI" id="CHEBI:456216"/>
        <dbReference type="EC" id="2.7.11.1"/>
    </reaction>
</comment>
<feature type="signal peptide" evidence="16">
    <location>
        <begin position="1"/>
        <end position="22"/>
    </location>
</feature>
<evidence type="ECO:0000259" key="17">
    <source>
        <dbReference type="PROSITE" id="PS50011"/>
    </source>
</evidence>
<keyword evidence="3" id="KW-0418">Kinase</keyword>
<feature type="binding site" evidence="14">
    <location>
        <position position="363"/>
    </location>
    <ligand>
        <name>ATP</name>
        <dbReference type="ChEBI" id="CHEBI:30616"/>
    </ligand>
</feature>
<dbReference type="InterPro" id="IPR032872">
    <property type="entry name" value="WAK_assoc_C"/>
</dbReference>
<organism evidence="18 19">
    <name type="scientific">Escallonia herrerae</name>
    <dbReference type="NCBI Taxonomy" id="1293975"/>
    <lineage>
        <taxon>Eukaryota</taxon>
        <taxon>Viridiplantae</taxon>
        <taxon>Streptophyta</taxon>
        <taxon>Embryophyta</taxon>
        <taxon>Tracheophyta</taxon>
        <taxon>Spermatophyta</taxon>
        <taxon>Magnoliopsida</taxon>
        <taxon>eudicotyledons</taxon>
        <taxon>Gunneridae</taxon>
        <taxon>Pentapetalae</taxon>
        <taxon>asterids</taxon>
        <taxon>campanulids</taxon>
        <taxon>Escalloniales</taxon>
        <taxon>Escalloniaceae</taxon>
        <taxon>Escallonia</taxon>
    </lineage>
</organism>
<evidence type="ECO:0000256" key="15">
    <source>
        <dbReference type="SAM" id="Phobius"/>
    </source>
</evidence>
<name>A0AA88V9B1_9ASTE</name>
<evidence type="ECO:0000256" key="5">
    <source>
        <dbReference type="ARBA" id="ARBA00022692"/>
    </source>
</evidence>
<dbReference type="Gene3D" id="3.30.200.20">
    <property type="entry name" value="Phosphorylase Kinase, domain 1"/>
    <property type="match status" value="1"/>
</dbReference>
<evidence type="ECO:0000313" key="19">
    <source>
        <dbReference type="Proteomes" id="UP001188597"/>
    </source>
</evidence>
<dbReference type="Pfam" id="PF07714">
    <property type="entry name" value="PK_Tyr_Ser-Thr"/>
    <property type="match status" value="1"/>
</dbReference>
<keyword evidence="5 15" id="KW-0812">Transmembrane</keyword>
<dbReference type="AlphaFoldDB" id="A0AA88V9B1"/>
<evidence type="ECO:0000256" key="16">
    <source>
        <dbReference type="SAM" id="SignalP"/>
    </source>
</evidence>
<dbReference type="InterPro" id="IPR000719">
    <property type="entry name" value="Prot_kinase_dom"/>
</dbReference>
<dbReference type="Gene3D" id="1.10.510.10">
    <property type="entry name" value="Transferase(Phosphotransferase) domain 1"/>
    <property type="match status" value="1"/>
</dbReference>
<dbReference type="GO" id="GO:0016020">
    <property type="term" value="C:membrane"/>
    <property type="evidence" value="ECO:0007669"/>
    <property type="project" value="UniProtKB-SubCell"/>
</dbReference>
<keyword evidence="9 15" id="KW-1133">Transmembrane helix</keyword>
<evidence type="ECO:0000313" key="18">
    <source>
        <dbReference type="EMBL" id="KAK3004407.1"/>
    </source>
</evidence>
<accession>A0AA88V9B1</accession>
<feature type="chain" id="PRO_5041676971" description="non-specific serine/threonine protein kinase" evidence="16">
    <location>
        <begin position="23"/>
        <end position="542"/>
    </location>
</feature>
<keyword evidence="3" id="KW-0723">Serine/threonine-protein kinase</keyword>
<dbReference type="PANTHER" id="PTHR27009">
    <property type="entry name" value="RUST RESISTANCE KINASE LR10-RELATED"/>
    <property type="match status" value="1"/>
</dbReference>
<gene>
    <name evidence="18" type="ORF">RJ639_018783</name>
</gene>
<dbReference type="Proteomes" id="UP001188597">
    <property type="component" value="Unassembled WGS sequence"/>
</dbReference>
<dbReference type="InterPro" id="IPR025287">
    <property type="entry name" value="WAK_GUB"/>
</dbReference>
<evidence type="ECO:0000256" key="8">
    <source>
        <dbReference type="ARBA" id="ARBA00022840"/>
    </source>
</evidence>
<keyword evidence="10 15" id="KW-0472">Membrane</keyword>
<keyword evidence="8 14" id="KW-0067">ATP-binding</keyword>
<dbReference type="InterPro" id="IPR045874">
    <property type="entry name" value="LRK10/LRL21-25-like"/>
</dbReference>
<evidence type="ECO:0000256" key="7">
    <source>
        <dbReference type="ARBA" id="ARBA00022741"/>
    </source>
</evidence>
<evidence type="ECO:0000256" key="12">
    <source>
        <dbReference type="ARBA" id="ARBA00047899"/>
    </source>
</evidence>
<dbReference type="GO" id="GO:0030247">
    <property type="term" value="F:polysaccharide binding"/>
    <property type="evidence" value="ECO:0007669"/>
    <property type="project" value="InterPro"/>
</dbReference>
<dbReference type="EMBL" id="JAVXUP010002260">
    <property type="protein sequence ID" value="KAK3004407.1"/>
    <property type="molecule type" value="Genomic_DNA"/>
</dbReference>
<feature type="transmembrane region" description="Helical" evidence="15">
    <location>
        <begin position="265"/>
        <end position="287"/>
    </location>
</feature>
<keyword evidence="7 14" id="KW-0547">Nucleotide-binding</keyword>
<keyword evidence="6 16" id="KW-0732">Signal</keyword>
<dbReference type="GO" id="GO:0005524">
    <property type="term" value="F:ATP binding"/>
    <property type="evidence" value="ECO:0007669"/>
    <property type="project" value="UniProtKB-UniRule"/>
</dbReference>
<dbReference type="GO" id="GO:0004674">
    <property type="term" value="F:protein serine/threonine kinase activity"/>
    <property type="evidence" value="ECO:0007669"/>
    <property type="project" value="UniProtKB-KW"/>
</dbReference>
<dbReference type="Pfam" id="PF13947">
    <property type="entry name" value="GUB_WAK_bind"/>
    <property type="match status" value="1"/>
</dbReference>
<evidence type="ECO:0000256" key="9">
    <source>
        <dbReference type="ARBA" id="ARBA00022989"/>
    </source>
</evidence>
<sequence length="542" mass="60413">MNPRLFFLIFAILIHVPTYLSADDAQYATCGELLQCANIPNIGYPFWGGSRPESCGYPGFQLTNCQGDAPIITMERLQFRVLAMDNEAQSLTVARQDMWNQTCPTYLYNTTLDYNLFSYAPNQQNITLLYDCIAIQTQTIPYQFDCNVNSTASISYFTSGTLSLPSIPNNITVCNKSVTVPVNQTSGTALSSSSATVREMEAALGAGFELQWAANNTRCTQCSESGGRCGYNTTTLSFACYCSDQPYPLTCNSAARAYDSAFPPWLTVVLPAMAGIIVLSIVILCCCRRKWLLLKAVVFWKKEKTDYENVEEFVRTYGSQFPKYYRYTDLKIMTNKFADKLGQGGYGSVFKGTLPDGRVVAVKLLNEAKGNGEEFINEVASMSRTSHVNIVKLLGFCFEGSKRALIYEFMPNTVSHKSDVYSYGMVVLEMAGVRENAEVQSTRTCEIYFPDWIFEQLEPGKDLRVNGAATEYEEETARKMILVSLWCIQTNPLERPAIRKVVEMLEGTLQPLQIPPKPTWSAPLMPAQGSSTLFPQSSESNI</sequence>
<evidence type="ECO:0000256" key="6">
    <source>
        <dbReference type="ARBA" id="ARBA00022729"/>
    </source>
</evidence>
<evidence type="ECO:0000256" key="3">
    <source>
        <dbReference type="ARBA" id="ARBA00022527"/>
    </source>
</evidence>
<dbReference type="SUPFAM" id="SSF56112">
    <property type="entry name" value="Protein kinase-like (PK-like)"/>
    <property type="match status" value="1"/>
</dbReference>
<comment type="caution">
    <text evidence="18">The sequence shown here is derived from an EMBL/GenBank/DDBJ whole genome shotgun (WGS) entry which is preliminary data.</text>
</comment>
<comment type="catalytic activity">
    <reaction evidence="12">
        <text>L-threonyl-[protein] + ATP = O-phospho-L-threonyl-[protein] + ADP + H(+)</text>
        <dbReference type="Rhea" id="RHEA:46608"/>
        <dbReference type="Rhea" id="RHEA-COMP:11060"/>
        <dbReference type="Rhea" id="RHEA-COMP:11605"/>
        <dbReference type="ChEBI" id="CHEBI:15378"/>
        <dbReference type="ChEBI" id="CHEBI:30013"/>
        <dbReference type="ChEBI" id="CHEBI:30616"/>
        <dbReference type="ChEBI" id="CHEBI:61977"/>
        <dbReference type="ChEBI" id="CHEBI:456216"/>
        <dbReference type="EC" id="2.7.11.1"/>
    </reaction>
</comment>
<feature type="domain" description="Protein kinase" evidence="17">
    <location>
        <begin position="335"/>
        <end position="542"/>
    </location>
</feature>
<dbReference type="FunFam" id="3.30.200.20:FF:000178">
    <property type="entry name" value="serine/threonine-protein kinase PBS1-like"/>
    <property type="match status" value="1"/>
</dbReference>
<evidence type="ECO:0000256" key="14">
    <source>
        <dbReference type="PROSITE-ProRule" id="PRU10141"/>
    </source>
</evidence>
<keyword evidence="4" id="KW-0808">Transferase</keyword>
<dbReference type="InterPro" id="IPR001245">
    <property type="entry name" value="Ser-Thr/Tyr_kinase_cat_dom"/>
</dbReference>
<evidence type="ECO:0000256" key="10">
    <source>
        <dbReference type="ARBA" id="ARBA00023136"/>
    </source>
</evidence>